<proteinExistence type="predicted"/>
<evidence type="ECO:0000256" key="3">
    <source>
        <dbReference type="SAM" id="Phobius"/>
    </source>
</evidence>
<feature type="transmembrane region" description="Helical" evidence="3">
    <location>
        <begin position="766"/>
        <end position="791"/>
    </location>
</feature>
<dbReference type="Pfam" id="PF13540">
    <property type="entry name" value="RCC1_2"/>
    <property type="match status" value="2"/>
</dbReference>
<feature type="transmembrane region" description="Helical" evidence="3">
    <location>
        <begin position="864"/>
        <end position="886"/>
    </location>
</feature>
<dbReference type="InterPro" id="IPR009091">
    <property type="entry name" value="RCC1/BLIP-II"/>
</dbReference>
<dbReference type="PANTHER" id="PTHR22870">
    <property type="entry name" value="REGULATOR OF CHROMOSOME CONDENSATION"/>
    <property type="match status" value="1"/>
</dbReference>
<gene>
    <name evidence="4" type="ORF">EVOR1521_LOCUS28194</name>
</gene>
<dbReference type="InterPro" id="IPR036259">
    <property type="entry name" value="MFS_trans_sf"/>
</dbReference>
<feature type="repeat" description="RCC1" evidence="2">
    <location>
        <begin position="107"/>
        <end position="158"/>
    </location>
</feature>
<reference evidence="4" key="1">
    <citation type="submission" date="2023-08" db="EMBL/GenBank/DDBJ databases">
        <authorList>
            <person name="Chen Y."/>
            <person name="Shah S."/>
            <person name="Dougan E. K."/>
            <person name="Thang M."/>
            <person name="Chan C."/>
        </authorList>
    </citation>
    <scope>NUCLEOTIDE SEQUENCE</scope>
</reference>
<sequence length="979" mass="107486">MGSQGTADNNFWLWGTWGKRVIKAPFLTQKVPGKIRDIVIGQNFIIALKEDGHLVSWGEDKVGCLGLGTEQVNVQDPKKVIFPSGFEGKIVDVQYGKHHVLALTSTGKLYAWGDNSRGQLGLSDQQNRYEPVAVEELRPYTVTQVLALENMSYALTSHGKVYAWGDNTDGCLALEHDKAVVDKPEPMMRMKETEVKKLVVRDCGGAGGKGKTVIAFVELADPLSQKDTIGGFDRPLGGSETDAVVLSDDMEKDIFEGVDLMRQVMDNTQDWWEHILKVRHGSPYTDNPLQVDDLADKDLDNCSAMQLDTFVGLEVLEDASYELDKFIQSARAQLFEIRKKKGTKNVKFMLSLFMDDCKLRREKIRRTVAARQLIEYKRGMPTGAPDLLGIGPDRANYLSKETEAVSSQLTKVRNLRTYDLFTRVLQESLSEVLESKLQVLGLQEEVLKMKQGQKMDISLPGLKILMGRWADLKRFSIYNLYQECNLRGQGLAFNSDDEMFSFLVASSDAKIDQIISMDRDLLVSRDSHIPGLCYELLVENAELRKMCNAYQLKVQFEHGRRVAHWAASSAGRKVEDKSFYASDCVSRRIVRLPRWSKVERPLGRLAGRLGGGVAGGGGNVTSFAFPNAPWAFHLLACAAGVGFVRPCVTLHCQAACGQDMDALTRLSKHCGAARTCADVCSFVLPAVLYDLTSWAGVAAFGAVLALLYLALALPLHTSGWADVQEEAPNKKPIRWIDWVLSGAFVSTEMQWNMLNTAVPATLVGNYAFPTYAVGAALGSGALVAMCYLLALPSLRCLNPPRPTNLLLSYAFMSGSWLLMLAALLGPSAFFLLGLWLFLAMANASQVVLMECLTGVNDPEASSQIMGFSEMLGCGVGMAGSFAGEWLMSWSTLAPFACCGCGSLCCSLILALALGHRKMQRSGGAAVSRDCCTELRPLAGSVQGLSMILADRDHSFIGPEMEFRAMSPSLQPRVRELQSP</sequence>
<feature type="repeat" description="RCC1" evidence="2">
    <location>
        <begin position="52"/>
        <end position="106"/>
    </location>
</feature>
<keyword evidence="3" id="KW-1133">Transmembrane helix</keyword>
<keyword evidence="3" id="KW-0812">Transmembrane</keyword>
<dbReference type="PANTHER" id="PTHR22870:SF408">
    <property type="entry name" value="OS09G0560450 PROTEIN"/>
    <property type="match status" value="1"/>
</dbReference>
<accession>A0AA36NGX6</accession>
<keyword evidence="3" id="KW-0472">Membrane</keyword>
<comment type="caution">
    <text evidence="4">The sequence shown here is derived from an EMBL/GenBank/DDBJ whole genome shotgun (WGS) entry which is preliminary data.</text>
</comment>
<dbReference type="AlphaFoldDB" id="A0AA36NGX6"/>
<evidence type="ECO:0000256" key="2">
    <source>
        <dbReference type="PROSITE-ProRule" id="PRU00235"/>
    </source>
</evidence>
<dbReference type="SUPFAM" id="SSF103473">
    <property type="entry name" value="MFS general substrate transporter"/>
    <property type="match status" value="1"/>
</dbReference>
<dbReference type="Gene3D" id="1.20.1250.20">
    <property type="entry name" value="MFS general substrate transporter like domains"/>
    <property type="match status" value="1"/>
</dbReference>
<dbReference type="PROSITE" id="PS50012">
    <property type="entry name" value="RCC1_3"/>
    <property type="match status" value="2"/>
</dbReference>
<feature type="transmembrane region" description="Helical" evidence="3">
    <location>
        <begin position="694"/>
        <end position="715"/>
    </location>
</feature>
<keyword evidence="5" id="KW-1185">Reference proteome</keyword>
<dbReference type="Gene3D" id="2.130.10.30">
    <property type="entry name" value="Regulator of chromosome condensation 1/beta-lactamase-inhibitor protein II"/>
    <property type="match status" value="1"/>
</dbReference>
<feature type="transmembrane region" description="Helical" evidence="3">
    <location>
        <begin position="892"/>
        <end position="913"/>
    </location>
</feature>
<dbReference type="Proteomes" id="UP001178507">
    <property type="component" value="Unassembled WGS sequence"/>
</dbReference>
<protein>
    <submittedName>
        <fullName evidence="4">Uncharacterized protein</fullName>
    </submittedName>
</protein>
<evidence type="ECO:0000313" key="4">
    <source>
        <dbReference type="EMBL" id="CAJ1406159.1"/>
    </source>
</evidence>
<dbReference type="InterPro" id="IPR000408">
    <property type="entry name" value="Reg_chr_condens"/>
</dbReference>
<dbReference type="SUPFAM" id="SSF50985">
    <property type="entry name" value="RCC1/BLIP-II"/>
    <property type="match status" value="1"/>
</dbReference>
<evidence type="ECO:0000256" key="1">
    <source>
        <dbReference type="ARBA" id="ARBA00022737"/>
    </source>
</evidence>
<dbReference type="EMBL" id="CAUJNA010003617">
    <property type="protein sequence ID" value="CAJ1406159.1"/>
    <property type="molecule type" value="Genomic_DNA"/>
</dbReference>
<evidence type="ECO:0000313" key="5">
    <source>
        <dbReference type="Proteomes" id="UP001178507"/>
    </source>
</evidence>
<keyword evidence="1" id="KW-0677">Repeat</keyword>
<name>A0AA36NGX6_9DINO</name>
<organism evidence="4 5">
    <name type="scientific">Effrenium voratum</name>
    <dbReference type="NCBI Taxonomy" id="2562239"/>
    <lineage>
        <taxon>Eukaryota</taxon>
        <taxon>Sar</taxon>
        <taxon>Alveolata</taxon>
        <taxon>Dinophyceae</taxon>
        <taxon>Suessiales</taxon>
        <taxon>Symbiodiniaceae</taxon>
        <taxon>Effrenium</taxon>
    </lineage>
</organism>
<dbReference type="InterPro" id="IPR051210">
    <property type="entry name" value="Ub_ligase/GEF_domain"/>
</dbReference>
<dbReference type="PRINTS" id="PR00633">
    <property type="entry name" value="RCCNDNSATION"/>
</dbReference>